<protein>
    <submittedName>
        <fullName evidence="1">Uncharacterized protein</fullName>
    </submittedName>
</protein>
<proteinExistence type="predicted"/>
<name>A0A643ECH1_PSEAI</name>
<accession>A0A643ECH1</accession>
<dbReference type="InterPro" id="IPR056113">
    <property type="entry name" value="DUF7696"/>
</dbReference>
<dbReference type="RefSeq" id="WP_034018195.1">
    <property type="nucleotide sequence ID" value="NZ_CP064392.1"/>
</dbReference>
<reference evidence="1" key="1">
    <citation type="submission" date="2019-09" db="EMBL/GenBank/DDBJ databases">
        <title>Draft genome sequences of 48 bacterial type strains from the CCUG.</title>
        <authorList>
            <person name="Tunovic T."/>
            <person name="Pineiro-Iglesias B."/>
            <person name="Unosson C."/>
            <person name="Inganas E."/>
            <person name="Ohlen M."/>
            <person name="Cardew S."/>
            <person name="Jensie-Markopoulos S."/>
            <person name="Salva-Serra F."/>
            <person name="Jaen-Luchoro D."/>
            <person name="Karlsson R."/>
            <person name="Svensson-Stadler L."/>
            <person name="Chun J."/>
            <person name="Moore E."/>
        </authorList>
    </citation>
    <scope>NUCLEOTIDE SEQUENCE</scope>
    <source>
        <strain evidence="1">CCUG 551</strain>
    </source>
</reference>
<evidence type="ECO:0000313" key="1">
    <source>
        <dbReference type="EMBL" id="KAB0555910.1"/>
    </source>
</evidence>
<dbReference type="Pfam" id="PF24751">
    <property type="entry name" value="DUF7696"/>
    <property type="match status" value="1"/>
</dbReference>
<dbReference type="EMBL" id="VZPH01000067">
    <property type="protein sequence ID" value="KAB0555910.1"/>
    <property type="molecule type" value="Genomic_DNA"/>
</dbReference>
<sequence length="68" mass="8279">MSDQANRQHMLACEARYWLRRGYTTPEKIAELKETLYKKRGEEAATRLIEEMRRQWGSRHEWQRGPDE</sequence>
<organism evidence="1">
    <name type="scientific">Pseudomonas aeruginosa</name>
    <dbReference type="NCBI Taxonomy" id="287"/>
    <lineage>
        <taxon>Bacteria</taxon>
        <taxon>Pseudomonadati</taxon>
        <taxon>Pseudomonadota</taxon>
        <taxon>Gammaproteobacteria</taxon>
        <taxon>Pseudomonadales</taxon>
        <taxon>Pseudomonadaceae</taxon>
        <taxon>Pseudomonas</taxon>
    </lineage>
</organism>
<dbReference type="AlphaFoldDB" id="A0A643ECH1"/>
<gene>
    <name evidence="1" type="ORF">F7R07_28690</name>
</gene>
<comment type="caution">
    <text evidence="1">The sequence shown here is derived from an EMBL/GenBank/DDBJ whole genome shotgun (WGS) entry which is preliminary data.</text>
</comment>